<protein>
    <submittedName>
        <fullName evidence="2">Uncharacterized protein</fullName>
    </submittedName>
</protein>
<gene>
    <name evidence="2" type="ORF">MgSA37_00925</name>
</gene>
<keyword evidence="1" id="KW-0812">Transmembrane</keyword>
<dbReference type="AlphaFoldDB" id="A0A110B1G9"/>
<proteinExistence type="predicted"/>
<evidence type="ECO:0000256" key="1">
    <source>
        <dbReference type="SAM" id="Phobius"/>
    </source>
</evidence>
<feature type="transmembrane region" description="Helical" evidence="1">
    <location>
        <begin position="169"/>
        <end position="189"/>
    </location>
</feature>
<keyword evidence="1" id="KW-0472">Membrane</keyword>
<dbReference type="KEGG" id="mgot:MgSA37_00925"/>
<dbReference type="EMBL" id="AP017313">
    <property type="protein sequence ID" value="BAU52762.1"/>
    <property type="molecule type" value="Genomic_DNA"/>
</dbReference>
<reference evidence="2 3" key="1">
    <citation type="submission" date="2015-12" db="EMBL/GenBank/DDBJ databases">
        <title>Genome sequence of Mucilaginibacter gotjawali.</title>
        <authorList>
            <person name="Lee J.S."/>
            <person name="Lee K.C."/>
            <person name="Kim K.K."/>
            <person name="Lee B.W."/>
        </authorList>
    </citation>
    <scope>NUCLEOTIDE SEQUENCE [LARGE SCALE GENOMIC DNA]</scope>
    <source>
        <strain evidence="2 3">SA3-7</strain>
    </source>
</reference>
<keyword evidence="1" id="KW-1133">Transmembrane helix</keyword>
<sequence length="208" mass="23620">MYIGISHTGQLSGVPTCIGGLCICGLPISWLPVRGVLKQVQHDILFLFITLDKPFFNGPFIHSQTKVKLQYYPNNQYHTKTTISLLVAELEDREYKILDETNNSLVFYSSAWRLRWNFQRNIALNGGNADVGISQDGNAIIFNYYVDFFPLSLLATFAVILSITNRDYYAALLAVCICILNGVILIVRAKWAAKRILKKILFRPRRVS</sequence>
<feature type="transmembrane region" description="Helical" evidence="1">
    <location>
        <begin position="144"/>
        <end position="163"/>
    </location>
</feature>
<evidence type="ECO:0000313" key="3">
    <source>
        <dbReference type="Proteomes" id="UP000218263"/>
    </source>
</evidence>
<name>A0A110B1G9_9SPHI</name>
<dbReference type="Proteomes" id="UP000218263">
    <property type="component" value="Chromosome"/>
</dbReference>
<evidence type="ECO:0000313" key="2">
    <source>
        <dbReference type="EMBL" id="BAU52762.1"/>
    </source>
</evidence>
<accession>A0A110B1G9</accession>
<organism evidence="2 3">
    <name type="scientific">Mucilaginibacter gotjawali</name>
    <dbReference type="NCBI Taxonomy" id="1550579"/>
    <lineage>
        <taxon>Bacteria</taxon>
        <taxon>Pseudomonadati</taxon>
        <taxon>Bacteroidota</taxon>
        <taxon>Sphingobacteriia</taxon>
        <taxon>Sphingobacteriales</taxon>
        <taxon>Sphingobacteriaceae</taxon>
        <taxon>Mucilaginibacter</taxon>
    </lineage>
</organism>
<keyword evidence="3" id="KW-1185">Reference proteome</keyword>